<name>A0AAN0MLD6_9GAMM</name>
<comment type="subcellular location">
    <subcellularLocation>
        <location evidence="1">Cell membrane</location>
        <topology evidence="1">Multi-pass membrane protein</topology>
    </subcellularLocation>
</comment>
<dbReference type="Pfam" id="PF06472">
    <property type="entry name" value="ABC_membrane_2"/>
    <property type="match status" value="1"/>
</dbReference>
<dbReference type="InterPro" id="IPR011527">
    <property type="entry name" value="ABC1_TM_dom"/>
</dbReference>
<dbReference type="PANTHER" id="PTHR11384:SF59">
    <property type="entry name" value="LYSOSOMAL COBALAMIN TRANSPORTER ABCD4"/>
    <property type="match status" value="1"/>
</dbReference>
<proteinExistence type="predicted"/>
<dbReference type="KEGG" id="parl:PEC302110_22980"/>
<dbReference type="PROSITE" id="PS50893">
    <property type="entry name" value="ABC_TRANSPORTER_2"/>
    <property type="match status" value="1"/>
</dbReference>
<evidence type="ECO:0000256" key="1">
    <source>
        <dbReference type="ARBA" id="ARBA00004651"/>
    </source>
</evidence>
<dbReference type="SMART" id="SM00382">
    <property type="entry name" value="AAA"/>
    <property type="match status" value="1"/>
</dbReference>
<evidence type="ECO:0000259" key="10">
    <source>
        <dbReference type="PROSITE" id="PS50893"/>
    </source>
</evidence>
<dbReference type="EMBL" id="AP028908">
    <property type="protein sequence ID" value="BES85201.1"/>
    <property type="molecule type" value="Genomic_DNA"/>
</dbReference>
<keyword evidence="5 12" id="KW-0067">ATP-binding</keyword>
<gene>
    <name evidence="12" type="ORF">PEC302110_22980</name>
</gene>
<keyword evidence="13" id="KW-1185">Reference proteome</keyword>
<keyword evidence="2" id="KW-0813">Transport</keyword>
<feature type="transmembrane region" description="Helical" evidence="9">
    <location>
        <begin position="73"/>
        <end position="97"/>
    </location>
</feature>
<sequence length="601" mass="67517">MFKFVRRVSSFCSSHSTFRLLASYWATSDRNYGIALAVGVLGLGLVQTALSVKYNDWYGDFFNYLQQGKADDFWLAIPVLLSLMAVTLLLLTLKDFLDAWLQLRWRRGVTKHMMSHWLSRKAYYRIERDDIGDNPDQRISEDTSTLIDLTMGLTVRFITTMVSLGSFGYLTWTKGGNLDTEWFGVPIHIPGYMFWVAVAYALFDIGMTHFAGKRLLKLNVRREAAEADLRYALMQIRVHSEQIAMYHGERVEKNRLFNRFGAIWLVCKHQFIVNAQVSFTSGLNSRLMSLLPMLLMAPNLFAGHTDLGTMMATNAAWMQTAVALSWFAANYTTIATWRAAALRLSLLDRAIDNPPAEGIKVVGHQATDMRGEGVSLNLPDGKRLTDIGTFSIAPRERLIISGRSGVGKSTLLRTIAGLWPHGAGTIRIPADASRLFLPQRSYIPIGSLKAALCYPSAEDAFTDDACVIALRECRLPSLQGSLHEVTNWSNRLSMGEQQRLGFARVMLQRPDMLFLDEATSALDPETERHLYDMLLQRLPECTLVSVAHHASLQVFHSRSLVLAPAEETEEISTVQPDVTVSSQTRYPFDPNHPEIINGENK</sequence>
<organism evidence="12 13">
    <name type="scientific">Pectobacterium araliae</name>
    <dbReference type="NCBI Taxonomy" id="3073862"/>
    <lineage>
        <taxon>Bacteria</taxon>
        <taxon>Pseudomonadati</taxon>
        <taxon>Pseudomonadota</taxon>
        <taxon>Gammaproteobacteria</taxon>
        <taxon>Enterobacterales</taxon>
        <taxon>Pectobacteriaceae</taxon>
        <taxon>Pectobacterium</taxon>
    </lineage>
</organism>
<evidence type="ECO:0000256" key="4">
    <source>
        <dbReference type="ARBA" id="ARBA00022741"/>
    </source>
</evidence>
<evidence type="ECO:0000313" key="13">
    <source>
        <dbReference type="Proteomes" id="UP001377830"/>
    </source>
</evidence>
<protein>
    <submittedName>
        <fullName evidence="12">ABC transporter ATP-binding protein/permease</fullName>
    </submittedName>
</protein>
<evidence type="ECO:0000256" key="3">
    <source>
        <dbReference type="ARBA" id="ARBA00022692"/>
    </source>
</evidence>
<dbReference type="AlphaFoldDB" id="A0AAN0MLD6"/>
<dbReference type="PANTHER" id="PTHR11384">
    <property type="entry name" value="ATP-BINDING CASSETTE, SUB-FAMILY D MEMBER"/>
    <property type="match status" value="1"/>
</dbReference>
<evidence type="ECO:0000313" key="12">
    <source>
        <dbReference type="EMBL" id="BES85201.1"/>
    </source>
</evidence>
<accession>A0AAN0MLD6</accession>
<dbReference type="GO" id="GO:0005524">
    <property type="term" value="F:ATP binding"/>
    <property type="evidence" value="ECO:0007669"/>
    <property type="project" value="UniProtKB-KW"/>
</dbReference>
<evidence type="ECO:0000256" key="8">
    <source>
        <dbReference type="SAM" id="MobiDB-lite"/>
    </source>
</evidence>
<dbReference type="GO" id="GO:0016887">
    <property type="term" value="F:ATP hydrolysis activity"/>
    <property type="evidence" value="ECO:0007669"/>
    <property type="project" value="InterPro"/>
</dbReference>
<dbReference type="InterPro" id="IPR050835">
    <property type="entry name" value="ABC_transporter_sub-D"/>
</dbReference>
<evidence type="ECO:0000256" key="6">
    <source>
        <dbReference type="ARBA" id="ARBA00022989"/>
    </source>
</evidence>
<dbReference type="CDD" id="cd03223">
    <property type="entry name" value="ABCD_peroxisomal_ALDP"/>
    <property type="match status" value="1"/>
</dbReference>
<dbReference type="Proteomes" id="UP001377830">
    <property type="component" value="Chromosome"/>
</dbReference>
<reference evidence="13" key="1">
    <citation type="journal article" date="2024" name="Int. J. Syst. Evol. Microbiol.">
        <title>Pectobacterium araliae sp. nov., a pathogen causing bacterial soft rot of Japanese angelica tree in Japan.</title>
        <authorList>
            <person name="Sawada H."/>
            <person name="Someya N."/>
            <person name="Morohoshi T."/>
            <person name="Ono M."/>
            <person name="Satou M."/>
        </authorList>
    </citation>
    <scope>NUCLEOTIDE SEQUENCE [LARGE SCALE GENOMIC DNA]</scope>
    <source>
        <strain evidence="13">MAFF 302110</strain>
    </source>
</reference>
<evidence type="ECO:0000256" key="7">
    <source>
        <dbReference type="ARBA" id="ARBA00023136"/>
    </source>
</evidence>
<dbReference type="PROSITE" id="PS50929">
    <property type="entry name" value="ABC_TM1F"/>
    <property type="match status" value="1"/>
</dbReference>
<dbReference type="Gene3D" id="3.40.50.300">
    <property type="entry name" value="P-loop containing nucleotide triphosphate hydrolases"/>
    <property type="match status" value="1"/>
</dbReference>
<evidence type="ECO:0000256" key="5">
    <source>
        <dbReference type="ARBA" id="ARBA00022840"/>
    </source>
</evidence>
<evidence type="ECO:0000256" key="9">
    <source>
        <dbReference type="SAM" id="Phobius"/>
    </source>
</evidence>
<feature type="region of interest" description="Disordered" evidence="8">
    <location>
        <begin position="582"/>
        <end position="601"/>
    </location>
</feature>
<dbReference type="SUPFAM" id="SSF90123">
    <property type="entry name" value="ABC transporter transmembrane region"/>
    <property type="match status" value="1"/>
</dbReference>
<dbReference type="InterPro" id="IPR003439">
    <property type="entry name" value="ABC_transporter-like_ATP-bd"/>
</dbReference>
<keyword evidence="7 9" id="KW-0472">Membrane</keyword>
<dbReference type="GO" id="GO:0005886">
    <property type="term" value="C:plasma membrane"/>
    <property type="evidence" value="ECO:0007669"/>
    <property type="project" value="UniProtKB-SubCell"/>
</dbReference>
<keyword evidence="6 9" id="KW-1133">Transmembrane helix</keyword>
<evidence type="ECO:0000256" key="2">
    <source>
        <dbReference type="ARBA" id="ARBA00022448"/>
    </source>
</evidence>
<keyword evidence="3 9" id="KW-0812">Transmembrane</keyword>
<keyword evidence="4" id="KW-0547">Nucleotide-binding</keyword>
<dbReference type="Gene3D" id="1.20.1560.10">
    <property type="entry name" value="ABC transporter type 1, transmembrane domain"/>
    <property type="match status" value="1"/>
</dbReference>
<dbReference type="InterPro" id="IPR003593">
    <property type="entry name" value="AAA+_ATPase"/>
</dbReference>
<evidence type="ECO:0000259" key="11">
    <source>
        <dbReference type="PROSITE" id="PS50929"/>
    </source>
</evidence>
<dbReference type="RefSeq" id="WP_261848357.1">
    <property type="nucleotide sequence ID" value="NZ_AP028908.1"/>
</dbReference>
<dbReference type="InterPro" id="IPR036640">
    <property type="entry name" value="ABC1_TM_sf"/>
</dbReference>
<feature type="domain" description="ABC transporter" evidence="10">
    <location>
        <begin position="369"/>
        <end position="598"/>
    </location>
</feature>
<dbReference type="InterPro" id="IPR027417">
    <property type="entry name" value="P-loop_NTPase"/>
</dbReference>
<feature type="transmembrane region" description="Helical" evidence="9">
    <location>
        <begin position="192"/>
        <end position="212"/>
    </location>
</feature>
<feature type="transmembrane region" description="Helical" evidence="9">
    <location>
        <begin position="153"/>
        <end position="172"/>
    </location>
</feature>
<feature type="domain" description="ABC transmembrane type-1" evidence="11">
    <location>
        <begin position="38"/>
        <end position="336"/>
    </location>
</feature>
<dbReference type="Pfam" id="PF00005">
    <property type="entry name" value="ABC_tran"/>
    <property type="match status" value="1"/>
</dbReference>
<dbReference type="SUPFAM" id="SSF52540">
    <property type="entry name" value="P-loop containing nucleoside triphosphate hydrolases"/>
    <property type="match status" value="1"/>
</dbReference>
<feature type="transmembrane region" description="Helical" evidence="9">
    <location>
        <begin position="32"/>
        <end position="53"/>
    </location>
</feature>
<dbReference type="GO" id="GO:0140359">
    <property type="term" value="F:ABC-type transporter activity"/>
    <property type="evidence" value="ECO:0007669"/>
    <property type="project" value="InterPro"/>
</dbReference>